<sequence>MRITNVRIQNFRLLDDCNVRLDDLTTVLVGKNNAGKTSFSCIIQLFMNNKKFMFDDFSINCHPKFVNTYKEYVKVKDDNEKLEDFFNEIDQKVPSIEMQLDIEYGIDDNWSNIRPLLTTLDSLNNLQILFSYEIKEPKAYLEKLHVEMRKIKIKKKEEKAKIIELV</sequence>
<feature type="domain" description="Endonuclease GajA/Old nuclease/RecF-like AAA" evidence="1">
    <location>
        <begin position="1"/>
        <end position="156"/>
    </location>
</feature>
<proteinExistence type="predicted"/>
<dbReference type="InterPro" id="IPR027417">
    <property type="entry name" value="P-loop_NTPase"/>
</dbReference>
<comment type="caution">
    <text evidence="2">The sequence shown here is derived from an EMBL/GenBank/DDBJ whole genome shotgun (WGS) entry which is preliminary data.</text>
</comment>
<dbReference type="EMBL" id="JJRY01000017">
    <property type="protein sequence ID" value="KEF37144.1"/>
    <property type="molecule type" value="Genomic_DNA"/>
</dbReference>
<accession>A0A072NHJ1</accession>
<gene>
    <name evidence="2" type="ORF">M670_03563</name>
</gene>
<evidence type="ECO:0000259" key="1">
    <source>
        <dbReference type="Pfam" id="PF13175"/>
    </source>
</evidence>
<organism evidence="2 3">
    <name type="scientific">Schinkia azotoformans MEV2011</name>
    <dbReference type="NCBI Taxonomy" id="1348973"/>
    <lineage>
        <taxon>Bacteria</taxon>
        <taxon>Bacillati</taxon>
        <taxon>Bacillota</taxon>
        <taxon>Bacilli</taxon>
        <taxon>Bacillales</taxon>
        <taxon>Bacillaceae</taxon>
        <taxon>Calidifontibacillus/Schinkia group</taxon>
        <taxon>Schinkia</taxon>
    </lineage>
</organism>
<dbReference type="PATRIC" id="fig|1348973.3.peg.3439"/>
<evidence type="ECO:0000313" key="2">
    <source>
        <dbReference type="EMBL" id="KEF37144.1"/>
    </source>
</evidence>
<dbReference type="RefSeq" id="WP_035197145.1">
    <property type="nucleotide sequence ID" value="NZ_JJRY01000017.1"/>
</dbReference>
<name>A0A072NHJ1_SCHAZ</name>
<dbReference type="Gene3D" id="3.40.50.300">
    <property type="entry name" value="P-loop containing nucleotide triphosphate hydrolases"/>
    <property type="match status" value="1"/>
</dbReference>
<dbReference type="InterPro" id="IPR041685">
    <property type="entry name" value="AAA_GajA/Old/RecF-like"/>
</dbReference>
<dbReference type="Proteomes" id="UP000027936">
    <property type="component" value="Unassembled WGS sequence"/>
</dbReference>
<dbReference type="Pfam" id="PF13175">
    <property type="entry name" value="AAA_15"/>
    <property type="match status" value="1"/>
</dbReference>
<protein>
    <recommendedName>
        <fullName evidence="1">Endonuclease GajA/Old nuclease/RecF-like AAA domain-containing protein</fullName>
    </recommendedName>
</protein>
<dbReference type="AlphaFoldDB" id="A0A072NHJ1"/>
<reference evidence="2 3" key="1">
    <citation type="submission" date="2014-04" db="EMBL/GenBank/DDBJ databases">
        <title>Draft genome sequence of Bacillus azotoformans MEV2011, a (co-) denitrifying strain unable to grow in the presence of oxygen.</title>
        <authorList>
            <person name="Nielsen M."/>
            <person name="Schreiber L."/>
            <person name="Finster K."/>
            <person name="Schramm A."/>
        </authorList>
    </citation>
    <scope>NUCLEOTIDE SEQUENCE [LARGE SCALE GENOMIC DNA]</scope>
    <source>
        <strain evidence="2 3">MEV2011</strain>
    </source>
</reference>
<dbReference type="OrthoDB" id="308933at2"/>
<evidence type="ECO:0000313" key="3">
    <source>
        <dbReference type="Proteomes" id="UP000027936"/>
    </source>
</evidence>
<dbReference type="SUPFAM" id="SSF52540">
    <property type="entry name" value="P-loop containing nucleoside triphosphate hydrolases"/>
    <property type="match status" value="1"/>
</dbReference>